<accession>A0A8S4SCM2</accession>
<reference evidence="3" key="1">
    <citation type="submission" date="2022-03" db="EMBL/GenBank/DDBJ databases">
        <authorList>
            <person name="Lindestad O."/>
        </authorList>
    </citation>
    <scope>NUCLEOTIDE SEQUENCE</scope>
</reference>
<feature type="compositionally biased region" description="Basic and acidic residues" evidence="1">
    <location>
        <begin position="119"/>
        <end position="134"/>
    </location>
</feature>
<proteinExistence type="predicted"/>
<keyword evidence="2" id="KW-1133">Transmembrane helix</keyword>
<evidence type="ECO:0000313" key="3">
    <source>
        <dbReference type="EMBL" id="CAH2258976.1"/>
    </source>
</evidence>
<sequence>MTLENFHSQMGVVPKQLVDRYAEYPGPVHEQPMYYPYEPSPTSHGHISHISLGSKHHFSGGSHKNNAAMSALTLLAFLFFLHILQQCLREHMTSLSTPQVMIMTGGKEGEETIRRVSNLKVDKSGLSETEDKRNNAFNPDDTTESSKDDKEKVFTKITSSENAPWKKFQNNRHNFKNDYKSEISELY</sequence>
<dbReference type="EMBL" id="CAKXAJ010026150">
    <property type="protein sequence ID" value="CAH2258976.1"/>
    <property type="molecule type" value="Genomic_DNA"/>
</dbReference>
<evidence type="ECO:0000256" key="1">
    <source>
        <dbReference type="SAM" id="MobiDB-lite"/>
    </source>
</evidence>
<gene>
    <name evidence="3" type="primary">jg12595</name>
    <name evidence="3" type="ORF">PAEG_LOCUS23480</name>
</gene>
<dbReference type="AlphaFoldDB" id="A0A8S4SCM2"/>
<feature type="transmembrane region" description="Helical" evidence="2">
    <location>
        <begin position="67"/>
        <end position="84"/>
    </location>
</feature>
<keyword evidence="2" id="KW-0472">Membrane</keyword>
<dbReference type="Proteomes" id="UP000838756">
    <property type="component" value="Unassembled WGS sequence"/>
</dbReference>
<organism evidence="3 4">
    <name type="scientific">Pararge aegeria aegeria</name>
    <dbReference type="NCBI Taxonomy" id="348720"/>
    <lineage>
        <taxon>Eukaryota</taxon>
        <taxon>Metazoa</taxon>
        <taxon>Ecdysozoa</taxon>
        <taxon>Arthropoda</taxon>
        <taxon>Hexapoda</taxon>
        <taxon>Insecta</taxon>
        <taxon>Pterygota</taxon>
        <taxon>Neoptera</taxon>
        <taxon>Endopterygota</taxon>
        <taxon>Lepidoptera</taxon>
        <taxon>Glossata</taxon>
        <taxon>Ditrysia</taxon>
        <taxon>Papilionoidea</taxon>
        <taxon>Nymphalidae</taxon>
        <taxon>Satyrinae</taxon>
        <taxon>Satyrini</taxon>
        <taxon>Parargina</taxon>
        <taxon>Pararge</taxon>
    </lineage>
</organism>
<keyword evidence="4" id="KW-1185">Reference proteome</keyword>
<evidence type="ECO:0000313" key="4">
    <source>
        <dbReference type="Proteomes" id="UP000838756"/>
    </source>
</evidence>
<feature type="region of interest" description="Disordered" evidence="1">
    <location>
        <begin position="119"/>
        <end position="152"/>
    </location>
</feature>
<keyword evidence="2" id="KW-0812">Transmembrane</keyword>
<name>A0A8S4SCM2_9NEOP</name>
<dbReference type="OrthoDB" id="7322084at2759"/>
<evidence type="ECO:0000256" key="2">
    <source>
        <dbReference type="SAM" id="Phobius"/>
    </source>
</evidence>
<comment type="caution">
    <text evidence="3">The sequence shown here is derived from an EMBL/GenBank/DDBJ whole genome shotgun (WGS) entry which is preliminary data.</text>
</comment>
<protein>
    <submittedName>
        <fullName evidence="3">Jg12595 protein</fullName>
    </submittedName>
</protein>